<evidence type="ECO:0000313" key="1">
    <source>
        <dbReference type="EMBL" id="MBM6619612.1"/>
    </source>
</evidence>
<proteinExistence type="predicted"/>
<reference evidence="1 2" key="1">
    <citation type="submission" date="2021-02" db="EMBL/GenBank/DDBJ databases">
        <title>Bacillus sp. RD4P76, an endophyte from a halophyte.</title>
        <authorList>
            <person name="Sun J.-Q."/>
        </authorList>
    </citation>
    <scope>NUCLEOTIDE SEQUENCE [LARGE SCALE GENOMIC DNA]</scope>
    <source>
        <strain evidence="1 2">RD4P76</strain>
    </source>
</reference>
<keyword evidence="2" id="KW-1185">Reference proteome</keyword>
<accession>A0ABS2DM86</accession>
<organism evidence="1 2">
    <name type="scientific">Bacillus suaedaesalsae</name>
    <dbReference type="NCBI Taxonomy" id="2810349"/>
    <lineage>
        <taxon>Bacteria</taxon>
        <taxon>Bacillati</taxon>
        <taxon>Bacillota</taxon>
        <taxon>Bacilli</taxon>
        <taxon>Bacillales</taxon>
        <taxon>Bacillaceae</taxon>
        <taxon>Bacillus</taxon>
    </lineage>
</organism>
<dbReference type="Proteomes" id="UP001518925">
    <property type="component" value="Unassembled WGS sequence"/>
</dbReference>
<name>A0ABS2DM86_9BACI</name>
<dbReference type="EMBL" id="JAFELM010000043">
    <property type="protein sequence ID" value="MBM6619612.1"/>
    <property type="molecule type" value="Genomic_DNA"/>
</dbReference>
<gene>
    <name evidence="1" type="ORF">JR050_18270</name>
</gene>
<sequence>MMLNFDRLKLITNPQQWQTAYNEEIQKLDLIYQEEEQLYYKMYIDGKQSNRIDEIAKLKHSLMTDEDLHQTFVNWRTIFIEDHIWKRRLDVFLSKMKQESLFSHPDIVDLQHQLQSMLLESKFTVRGNEYNLGTVHSTIMDHSDRELRRLLFLEAKKVGQNAEELFRTLIQKRNELATEQGYENYYYFKCSIKEINIDSYLKEMDELFQQSNKTFDYWDLMIREKFNWTTIHHFDQYYSTFHFHSINSDAFKSNRMEDVLEDVVQGLGISMKNLPVTIAKLEIPYGGFCVNIHPNDLRLVVNNRESYSLFLSGLHEMGHVLDGHYSSYSYPELYRFYSSISAEAIAELFQTIMTDEEFLKSNFNIDDEMYSQIKEINQLTDIKILRINYFYSLVEYELYINPEQSFQKIADECYVRVFGYEAETFHPAGEMFYIENPAFFQDYNYALAIRDMVREKFDITNLYKEKEVFQQLIRTMIEPNQLYSWHERVEMLCKEPLTFKYIAMKLQNT</sequence>
<comment type="caution">
    <text evidence="1">The sequence shown here is derived from an EMBL/GenBank/DDBJ whole genome shotgun (WGS) entry which is preliminary data.</text>
</comment>
<evidence type="ECO:0000313" key="2">
    <source>
        <dbReference type="Proteomes" id="UP001518925"/>
    </source>
</evidence>
<dbReference type="RefSeq" id="WP_204205082.1">
    <property type="nucleotide sequence ID" value="NZ_JAFELM010000043.1"/>
</dbReference>
<dbReference type="SUPFAM" id="SSF55486">
    <property type="entry name" value="Metalloproteases ('zincins'), catalytic domain"/>
    <property type="match status" value="1"/>
</dbReference>
<protein>
    <recommendedName>
        <fullName evidence="3">Peptidase M3A/M3B catalytic domain-containing protein</fullName>
    </recommendedName>
</protein>
<evidence type="ECO:0008006" key="3">
    <source>
        <dbReference type="Google" id="ProtNLM"/>
    </source>
</evidence>